<reference evidence="4" key="1">
    <citation type="submission" date="2016-06" db="UniProtKB">
        <authorList>
            <consortium name="WormBaseParasite"/>
        </authorList>
    </citation>
    <scope>IDENTIFICATION</scope>
</reference>
<dbReference type="EMBL" id="UYWY01005503">
    <property type="protein sequence ID" value="VDM29570.1"/>
    <property type="molecule type" value="Genomic_DNA"/>
</dbReference>
<organism evidence="3 4">
    <name type="scientific">Toxocara canis</name>
    <name type="common">Canine roundworm</name>
    <dbReference type="NCBI Taxonomy" id="6265"/>
    <lineage>
        <taxon>Eukaryota</taxon>
        <taxon>Metazoa</taxon>
        <taxon>Ecdysozoa</taxon>
        <taxon>Nematoda</taxon>
        <taxon>Chromadorea</taxon>
        <taxon>Rhabditida</taxon>
        <taxon>Spirurina</taxon>
        <taxon>Ascaridomorpha</taxon>
        <taxon>Ascaridoidea</taxon>
        <taxon>Toxocaridae</taxon>
        <taxon>Toxocara</taxon>
    </lineage>
</organism>
<feature type="binding site" evidence="1">
    <location>
        <position position="45"/>
    </location>
    <ligand>
        <name>ATP</name>
        <dbReference type="ChEBI" id="CHEBI:30616"/>
    </ligand>
</feature>
<proteinExistence type="predicted"/>
<evidence type="ECO:0000313" key="2">
    <source>
        <dbReference type="EMBL" id="VDM29570.1"/>
    </source>
</evidence>
<dbReference type="WBParaSite" id="TCNE_0000385301-mRNA-1">
    <property type="protein sequence ID" value="TCNE_0000385301-mRNA-1"/>
    <property type="gene ID" value="TCNE_0000385301"/>
</dbReference>
<dbReference type="GO" id="GO:0005524">
    <property type="term" value="F:ATP binding"/>
    <property type="evidence" value="ECO:0007669"/>
    <property type="project" value="UniProtKB-UniRule"/>
</dbReference>
<gene>
    <name evidence="2" type="ORF">TCNE_LOCUS3853</name>
</gene>
<reference evidence="2 3" key="2">
    <citation type="submission" date="2018-11" db="EMBL/GenBank/DDBJ databases">
        <authorList>
            <consortium name="Pathogen Informatics"/>
        </authorList>
    </citation>
    <scope>NUCLEOTIDE SEQUENCE [LARGE SCALE GENOMIC DNA]</scope>
</reference>
<keyword evidence="1" id="KW-0547">Nucleotide-binding</keyword>
<dbReference type="Proteomes" id="UP000050794">
    <property type="component" value="Unassembled WGS sequence"/>
</dbReference>
<dbReference type="PROSITE" id="PS00107">
    <property type="entry name" value="PROTEIN_KINASE_ATP"/>
    <property type="match status" value="1"/>
</dbReference>
<dbReference type="AlphaFoldDB" id="A0A183U5T3"/>
<evidence type="ECO:0000313" key="4">
    <source>
        <dbReference type="WBParaSite" id="TCNE_0000385301-mRNA-1"/>
    </source>
</evidence>
<dbReference type="InterPro" id="IPR011009">
    <property type="entry name" value="Kinase-like_dom_sf"/>
</dbReference>
<dbReference type="SUPFAM" id="SSF56112">
    <property type="entry name" value="Protein kinase-like (PK-like)"/>
    <property type="match status" value="1"/>
</dbReference>
<dbReference type="PANTHER" id="PTHR11909">
    <property type="entry name" value="CASEIN KINASE-RELATED"/>
    <property type="match status" value="1"/>
</dbReference>
<protein>
    <submittedName>
        <fullName evidence="4">Protein kinase domain-containing protein</fullName>
    </submittedName>
</protein>
<name>A0A183U5T3_TOXCA</name>
<evidence type="ECO:0000313" key="3">
    <source>
        <dbReference type="Proteomes" id="UP000050794"/>
    </source>
</evidence>
<dbReference type="InterPro" id="IPR017441">
    <property type="entry name" value="Protein_kinase_ATP_BS"/>
</dbReference>
<sequence>MAAPQLVQLQVGEMVDRWHIDKKLGEGGFGAVYLVSDPTGTYALKVEGVNEQIQVLKMEVYVLTELMKRNSRHFCKIMDKGRYGSFNYVVMTVVGKSLQVRAQRLLMIAFLTSEVYRLLILIEVYLECTRN</sequence>
<evidence type="ECO:0000256" key="1">
    <source>
        <dbReference type="PROSITE-ProRule" id="PRU10141"/>
    </source>
</evidence>
<dbReference type="Gene3D" id="3.30.200.20">
    <property type="entry name" value="Phosphorylase Kinase, domain 1"/>
    <property type="match status" value="1"/>
</dbReference>
<dbReference type="InterPro" id="IPR050235">
    <property type="entry name" value="CK1_Ser-Thr_kinase"/>
</dbReference>
<keyword evidence="1" id="KW-0067">ATP-binding</keyword>
<keyword evidence="3" id="KW-1185">Reference proteome</keyword>
<accession>A0A183U5T3</accession>